<dbReference type="InterPro" id="IPR034007">
    <property type="entry name" value="CTLD_bac"/>
</dbReference>
<feature type="domain" description="C-type lectin" evidence="1">
    <location>
        <begin position="167"/>
        <end position="290"/>
    </location>
</feature>
<dbReference type="InterPro" id="IPR026341">
    <property type="entry name" value="T9SS_type_B"/>
</dbReference>
<name>A0ABN6KRU2_9FLAO</name>
<dbReference type="PROSITE" id="PS50041">
    <property type="entry name" value="C_TYPE_LECTIN_2"/>
    <property type="match status" value="1"/>
</dbReference>
<protein>
    <recommendedName>
        <fullName evidence="1">C-type lectin domain-containing protein</fullName>
    </recommendedName>
</protein>
<sequence length="710" mass="76984">MKKRNAKILFLTLLLLFGTQLGYSSHLTLDPPTKKSVTTTAPSITATGDLTYCPLSETKIVSTVTISHDPSDLTTEAIYIQIASGYVIGDDQLLLTNKASHPSIEAFWNALEGKLKLSSPTTGTQVNYSDFEEAIRDVVYYNSNPSPSGTRNFSISLGNGQANYLPRNGHYYEYVPNLGITWTNAKAAAALKTFYGLQGYLATLTAADEAQLAGKQAPGTGWIGGTDEETEGVWKWVTGPEAGTIFWNGTANGNSPNFAFWNTNEPNQSGDEDYAHITAPGLGIPGSWNDLSNTGATSGNYQPKGYIVEYGGMPGEPNLQLSASTTLTIAKILTTTAASRCDAGSITLNATASIGSIYWYNDASDGTSIASGNNFTTPILSSTKNYYAEVSGCTSTRTVIAATINTTPTISTIKPIVPRCGTGTLILEATPSIGNVNWFYEANGGTSISSGTTFTTPSLSTNTFFYAEANNNSCISPNRIAISTIINPVPEVTDENLILCQNSNLTLDATINGMTYLWSTSETTKTINISSSGNYEVAITNSYLCTSTKKIIVIEHEIPEIMSVKVEETNVEIIPKNQQSYFEYSIDGINFQISPLFLNTPGGLQTASIREVNNCGIATKEFVILLAPPFFTPNNDSYNDFWIVKGMSFYPNAELRIFDRYGKLLKELRTNSLGWDGTFNGHQLPASDYWYVFKSDSNSPEKRGHFTLKR</sequence>
<reference evidence="2 3" key="1">
    <citation type="journal article" date="2022" name="Int. J. Syst. Evol. Microbiol.">
        <title>Flavobacterium ammonificans sp. nov. and Flavobacterium ammoniigenes sp. nov., ammonifying bacteria isolated from surface river water.</title>
        <authorList>
            <person name="Watanabe K."/>
            <person name="Kitamura T."/>
            <person name="Ogata Y."/>
            <person name="Shindo C."/>
            <person name="Suda W."/>
        </authorList>
    </citation>
    <scope>NUCLEOTIDE SEQUENCE [LARGE SCALE GENOMIC DNA]</scope>
    <source>
        <strain evidence="2 3">GENT11</strain>
    </source>
</reference>
<dbReference type="CDD" id="cd03603">
    <property type="entry name" value="CLECT_VCBS"/>
    <property type="match status" value="1"/>
</dbReference>
<dbReference type="Pfam" id="PF13585">
    <property type="entry name" value="CHU_C"/>
    <property type="match status" value="1"/>
</dbReference>
<evidence type="ECO:0000313" key="3">
    <source>
        <dbReference type="Proteomes" id="UP001319865"/>
    </source>
</evidence>
<accession>A0ABN6KRU2</accession>
<dbReference type="EMBL" id="AP025183">
    <property type="protein sequence ID" value="BDB51853.1"/>
    <property type="molecule type" value="Genomic_DNA"/>
</dbReference>
<keyword evidence="3" id="KW-1185">Reference proteome</keyword>
<gene>
    <name evidence="2" type="ORF">GENT11_01650</name>
</gene>
<organism evidence="2 3">
    <name type="scientific">Flavobacterium ammonificans</name>
    <dbReference type="NCBI Taxonomy" id="1751056"/>
    <lineage>
        <taxon>Bacteria</taxon>
        <taxon>Pseudomonadati</taxon>
        <taxon>Bacteroidota</taxon>
        <taxon>Flavobacteriia</taxon>
        <taxon>Flavobacteriales</taxon>
        <taxon>Flavobacteriaceae</taxon>
        <taxon>Flavobacterium</taxon>
    </lineage>
</organism>
<dbReference type="Gene3D" id="3.10.100.10">
    <property type="entry name" value="Mannose-Binding Protein A, subunit A"/>
    <property type="match status" value="1"/>
</dbReference>
<proteinExistence type="predicted"/>
<reference evidence="2 3" key="2">
    <citation type="journal article" date="2022" name="Microorganisms">
        <title>Complete Genome Sequences of Two Flavobacterium ammonificans Strains and a Flavobacterium ammoniigenes Strain of Ammonifying Bacterioplankton Isolated from Surface River Water.</title>
        <authorList>
            <person name="Suda W."/>
            <person name="Ogata Y."/>
            <person name="Shindo C."/>
            <person name="Watanabe K."/>
        </authorList>
    </citation>
    <scope>NUCLEOTIDE SEQUENCE [LARGE SCALE GENOMIC DNA]</scope>
    <source>
        <strain evidence="2 3">GENT11</strain>
    </source>
</reference>
<dbReference type="InterPro" id="IPR044023">
    <property type="entry name" value="Ig_7"/>
</dbReference>
<evidence type="ECO:0000259" key="1">
    <source>
        <dbReference type="PROSITE" id="PS50041"/>
    </source>
</evidence>
<dbReference type="Pfam" id="PF19081">
    <property type="entry name" value="Ig_7"/>
    <property type="match status" value="2"/>
</dbReference>
<dbReference type="SUPFAM" id="SSF56436">
    <property type="entry name" value="C-type lectin-like"/>
    <property type="match status" value="1"/>
</dbReference>
<dbReference type="InterPro" id="IPR016186">
    <property type="entry name" value="C-type_lectin-like/link_sf"/>
</dbReference>
<dbReference type="InterPro" id="IPR001304">
    <property type="entry name" value="C-type_lectin-like"/>
</dbReference>
<evidence type="ECO:0000313" key="2">
    <source>
        <dbReference type="EMBL" id="BDB51853.1"/>
    </source>
</evidence>
<dbReference type="Proteomes" id="UP001319865">
    <property type="component" value="Chromosome"/>
</dbReference>
<dbReference type="InterPro" id="IPR016187">
    <property type="entry name" value="CTDL_fold"/>
</dbReference>
<dbReference type="RefSeq" id="WP_229330333.1">
    <property type="nucleotide sequence ID" value="NZ_AP025183.1"/>
</dbReference>
<dbReference type="NCBIfam" id="TIGR04131">
    <property type="entry name" value="Bac_Flav_CTERM"/>
    <property type="match status" value="1"/>
</dbReference>